<evidence type="ECO:0000313" key="1">
    <source>
        <dbReference type="EMBL" id="MBA0714161.1"/>
    </source>
</evidence>
<sequence>MQHILCIWALKEEQREGHSIQHWMVVCTKIELLQLTPGLIKTEMTDGKFISKEARLQLDPKMRDVRSDFMLLKFRKDINRMVALQVEISVMPLKLACECGKEIVEEACRGDNYLTVPRWYRWTKLWKVLCPGIMDRWIGFLLMPCNSHNEVPIKKLTHFVNGLTQFLSF</sequence>
<dbReference type="EMBL" id="JABEZV010000006">
    <property type="protein sequence ID" value="MBA0714161.1"/>
    <property type="molecule type" value="Genomic_DNA"/>
</dbReference>
<protein>
    <submittedName>
        <fullName evidence="1">Uncharacterized protein</fullName>
    </submittedName>
</protein>
<keyword evidence="2" id="KW-1185">Reference proteome</keyword>
<evidence type="ECO:0000313" key="2">
    <source>
        <dbReference type="Proteomes" id="UP000593574"/>
    </source>
</evidence>
<reference evidence="1 2" key="1">
    <citation type="journal article" date="2019" name="Genome Biol. Evol.">
        <title>Insights into the evolution of the New World diploid cottons (Gossypium, subgenus Houzingenia) based on genome sequencing.</title>
        <authorList>
            <person name="Grover C.E."/>
            <person name="Arick M.A. 2nd"/>
            <person name="Thrash A."/>
            <person name="Conover J.L."/>
            <person name="Sanders W.S."/>
            <person name="Peterson D.G."/>
            <person name="Frelichowski J.E."/>
            <person name="Scheffler J.A."/>
            <person name="Scheffler B.E."/>
            <person name="Wendel J.F."/>
        </authorList>
    </citation>
    <scope>NUCLEOTIDE SEQUENCE [LARGE SCALE GENOMIC DNA]</scope>
    <source>
        <strain evidence="1">4</strain>
        <tissue evidence="1">Leaf</tissue>
    </source>
</reference>
<gene>
    <name evidence="1" type="ORF">Golax_013156</name>
</gene>
<dbReference type="Proteomes" id="UP000593574">
    <property type="component" value="Unassembled WGS sequence"/>
</dbReference>
<accession>A0A7J8ZQW8</accession>
<organism evidence="1 2">
    <name type="scientific">Gossypium laxum</name>
    <dbReference type="NCBI Taxonomy" id="34288"/>
    <lineage>
        <taxon>Eukaryota</taxon>
        <taxon>Viridiplantae</taxon>
        <taxon>Streptophyta</taxon>
        <taxon>Embryophyta</taxon>
        <taxon>Tracheophyta</taxon>
        <taxon>Spermatophyta</taxon>
        <taxon>Magnoliopsida</taxon>
        <taxon>eudicotyledons</taxon>
        <taxon>Gunneridae</taxon>
        <taxon>Pentapetalae</taxon>
        <taxon>rosids</taxon>
        <taxon>malvids</taxon>
        <taxon>Malvales</taxon>
        <taxon>Malvaceae</taxon>
        <taxon>Malvoideae</taxon>
        <taxon>Gossypium</taxon>
    </lineage>
</organism>
<dbReference type="AlphaFoldDB" id="A0A7J8ZQW8"/>
<comment type="caution">
    <text evidence="1">The sequence shown here is derived from an EMBL/GenBank/DDBJ whole genome shotgun (WGS) entry which is preliminary data.</text>
</comment>
<proteinExistence type="predicted"/>
<name>A0A7J8ZQW8_9ROSI</name>